<dbReference type="PANTHER" id="PTHR33434:SF4">
    <property type="entry name" value="PHOSPHATASE PROTEIN"/>
    <property type="match status" value="1"/>
</dbReference>
<dbReference type="Pfam" id="PF21645">
    <property type="entry name" value="FakA-like_M"/>
    <property type="match status" value="1"/>
</dbReference>
<dbReference type="Gene3D" id="1.25.40.340">
    <property type="match status" value="1"/>
</dbReference>
<evidence type="ECO:0000313" key="3">
    <source>
        <dbReference type="EMBL" id="EKX92051.1"/>
    </source>
</evidence>
<accession>L1MM87</accession>
<protein>
    <submittedName>
        <fullName evidence="3">DAK2 domain fusion protein YloV</fullName>
    </submittedName>
</protein>
<dbReference type="InterPro" id="IPR048394">
    <property type="entry name" value="FakA-like_M"/>
</dbReference>
<feature type="compositionally biased region" description="Basic and acidic residues" evidence="1">
    <location>
        <begin position="284"/>
        <end position="297"/>
    </location>
</feature>
<dbReference type="InterPro" id="IPR033470">
    <property type="entry name" value="FakA-like_C"/>
</dbReference>
<dbReference type="Proteomes" id="UP000010445">
    <property type="component" value="Unassembled WGS sequence"/>
</dbReference>
<dbReference type="InterPro" id="IPR050270">
    <property type="entry name" value="DegV_domain_contain"/>
</dbReference>
<keyword evidence="4" id="KW-1185">Reference proteome</keyword>
<dbReference type="Pfam" id="PF13684">
    <property type="entry name" value="FakA-like_C"/>
    <property type="match status" value="1"/>
</dbReference>
<proteinExistence type="predicted"/>
<reference evidence="3 4" key="1">
    <citation type="submission" date="2012-05" db="EMBL/GenBank/DDBJ databases">
        <authorList>
            <person name="Weinstock G."/>
            <person name="Sodergren E."/>
            <person name="Lobos E.A."/>
            <person name="Fulton L."/>
            <person name="Fulton R."/>
            <person name="Courtney L."/>
            <person name="Fronick C."/>
            <person name="O'Laughlin M."/>
            <person name="Godfrey J."/>
            <person name="Wilson R.M."/>
            <person name="Miner T."/>
            <person name="Farmer C."/>
            <person name="Delehaunty K."/>
            <person name="Cordes M."/>
            <person name="Minx P."/>
            <person name="Tomlinson C."/>
            <person name="Chen J."/>
            <person name="Wollam A."/>
            <person name="Pepin K.H."/>
            <person name="Bhonagiri V."/>
            <person name="Zhang X."/>
            <person name="Suruliraj S."/>
            <person name="Warren W."/>
            <person name="Mitreva M."/>
            <person name="Mardis E.R."/>
            <person name="Wilson R.K."/>
        </authorList>
    </citation>
    <scope>NUCLEOTIDE SEQUENCE [LARGE SCALE GENOMIC DNA]</scope>
    <source>
        <strain evidence="3 4">F0235</strain>
    </source>
</reference>
<dbReference type="GO" id="GO:0006071">
    <property type="term" value="P:glycerol metabolic process"/>
    <property type="evidence" value="ECO:0007669"/>
    <property type="project" value="InterPro"/>
</dbReference>
<comment type="caution">
    <text evidence="3">The sequence shown here is derived from an EMBL/GenBank/DDBJ whole genome shotgun (WGS) entry which is preliminary data.</text>
</comment>
<dbReference type="SUPFAM" id="SSF101473">
    <property type="entry name" value="DhaL-like"/>
    <property type="match status" value="1"/>
</dbReference>
<evidence type="ECO:0000259" key="2">
    <source>
        <dbReference type="PROSITE" id="PS51480"/>
    </source>
</evidence>
<dbReference type="Pfam" id="PF02734">
    <property type="entry name" value="Dak2"/>
    <property type="match status" value="1"/>
</dbReference>
<dbReference type="GO" id="GO:0004371">
    <property type="term" value="F:glycerone kinase activity"/>
    <property type="evidence" value="ECO:0007669"/>
    <property type="project" value="InterPro"/>
</dbReference>
<dbReference type="PATRIC" id="fig|1035195.3.peg.310"/>
<dbReference type="PANTHER" id="PTHR33434">
    <property type="entry name" value="DEGV DOMAIN-CONTAINING PROTEIN DR_1986-RELATED"/>
    <property type="match status" value="1"/>
</dbReference>
<evidence type="ECO:0000256" key="1">
    <source>
        <dbReference type="SAM" id="MobiDB-lite"/>
    </source>
</evidence>
<organism evidence="3 4">
    <name type="scientific">Corynebacterium durum F0235</name>
    <dbReference type="NCBI Taxonomy" id="1035195"/>
    <lineage>
        <taxon>Bacteria</taxon>
        <taxon>Bacillati</taxon>
        <taxon>Actinomycetota</taxon>
        <taxon>Actinomycetes</taxon>
        <taxon>Mycobacteriales</taxon>
        <taxon>Corynebacteriaceae</taxon>
        <taxon>Corynebacterium</taxon>
    </lineage>
</organism>
<feature type="domain" description="DhaL" evidence="2">
    <location>
        <begin position="10"/>
        <end position="208"/>
    </location>
</feature>
<dbReference type="PROSITE" id="PS51480">
    <property type="entry name" value="DHAL"/>
    <property type="match status" value="1"/>
</dbReference>
<feature type="region of interest" description="Disordered" evidence="1">
    <location>
        <begin position="257"/>
        <end position="297"/>
    </location>
</feature>
<dbReference type="InterPro" id="IPR036117">
    <property type="entry name" value="DhaL_dom_sf"/>
</dbReference>
<name>L1MM87_9CORY</name>
<evidence type="ECO:0000313" key="4">
    <source>
        <dbReference type="Proteomes" id="UP000010445"/>
    </source>
</evidence>
<dbReference type="EMBL" id="AMEM01000007">
    <property type="protein sequence ID" value="EKX92051.1"/>
    <property type="molecule type" value="Genomic_DNA"/>
</dbReference>
<dbReference type="HOGENOM" id="CLU_017496_0_1_11"/>
<sequence length="602" mass="63483">MAYPTRLDGAALHSWAGRAVACLSARRAELNALNVFPVPDADTGSNMAHTMESALAEADKLFAASEESGSGVPSVHNVAAALASGSVRGARGNSGVVLTQVLRGIAQVAAHGNIDGTAVRDSLAIALDMVDRAITDPVEGTVLTVLRATSIAANEEDDDSLHAVVKAAVDAARTALANTPSQLDVLRDAGVVDAGGQGFVFLMETLLDEIEGRGDERIPEPLMAVPQGVSAGMSGLQSVQHIGAKASNHPVPVLRPTFLDTPGTLAAAPSHSPGRHRRQPDPVPEPRHPIDRPSSHGSKQELEVMFFFHVSEQMYLEQLESRLSEMGNSLAIARETETFALVHIHSAEAGKVIETAFALGEVTGLRLEVLPDPTKVDAPTRIVLAVAPEGTLARLFQDAGAVVVTTSADEDMDEVEIVSRIVAAVRRYSASEVIFLPNGMLSKRELVSAELASHASERSMTILSTSKLVNGLAALAVHDPTQPVAVDAYAMTEAANNMRTADMHPATRAALTQAGACSKGDILVESGGQIVLVEENIQDAVNRTCDLLLQSGGEMVTILATDDARADIDLDVLQRFLEPWGDVDIAMYPAEGMKYSVEIGVE</sequence>
<dbReference type="RefSeq" id="WP_006062030.1">
    <property type="nucleotide sequence ID" value="NZ_KB290822.1"/>
</dbReference>
<dbReference type="InterPro" id="IPR004007">
    <property type="entry name" value="DhaL_dom"/>
</dbReference>
<dbReference type="SMART" id="SM01121">
    <property type="entry name" value="Dak1_2"/>
    <property type="match status" value="1"/>
</dbReference>
<dbReference type="eggNOG" id="COG1461">
    <property type="taxonomic scope" value="Bacteria"/>
</dbReference>
<dbReference type="OrthoDB" id="9760324at2"/>
<gene>
    <name evidence="3" type="ORF">HMPREF9997_00335</name>
</gene>
<dbReference type="AlphaFoldDB" id="L1MM87"/>
<dbReference type="STRING" id="1035195.HMPREF9997_00335"/>
<dbReference type="SMART" id="SM01120">
    <property type="entry name" value="Dak2"/>
    <property type="match status" value="1"/>
</dbReference>